<gene>
    <name evidence="1" type="ORF">HPB50_000871</name>
</gene>
<protein>
    <submittedName>
        <fullName evidence="1">Uncharacterized protein</fullName>
    </submittedName>
</protein>
<comment type="caution">
    <text evidence="1">The sequence shown here is derived from an EMBL/GenBank/DDBJ whole genome shotgun (WGS) entry which is preliminary data.</text>
</comment>
<organism evidence="1 2">
    <name type="scientific">Hyalomma asiaticum</name>
    <name type="common">Tick</name>
    <dbReference type="NCBI Taxonomy" id="266040"/>
    <lineage>
        <taxon>Eukaryota</taxon>
        <taxon>Metazoa</taxon>
        <taxon>Ecdysozoa</taxon>
        <taxon>Arthropoda</taxon>
        <taxon>Chelicerata</taxon>
        <taxon>Arachnida</taxon>
        <taxon>Acari</taxon>
        <taxon>Parasitiformes</taxon>
        <taxon>Ixodida</taxon>
        <taxon>Ixodoidea</taxon>
        <taxon>Ixodidae</taxon>
        <taxon>Hyalomminae</taxon>
        <taxon>Hyalomma</taxon>
    </lineage>
</organism>
<dbReference type="EMBL" id="CM023485">
    <property type="protein sequence ID" value="KAH6929495.1"/>
    <property type="molecule type" value="Genomic_DNA"/>
</dbReference>
<evidence type="ECO:0000313" key="2">
    <source>
        <dbReference type="Proteomes" id="UP000821845"/>
    </source>
</evidence>
<reference evidence="1" key="1">
    <citation type="submission" date="2020-05" db="EMBL/GenBank/DDBJ databases">
        <title>Large-scale comparative analyses of tick genomes elucidate their genetic diversity and vector capacities.</title>
        <authorList>
            <person name="Jia N."/>
            <person name="Wang J."/>
            <person name="Shi W."/>
            <person name="Du L."/>
            <person name="Sun Y."/>
            <person name="Zhan W."/>
            <person name="Jiang J."/>
            <person name="Wang Q."/>
            <person name="Zhang B."/>
            <person name="Ji P."/>
            <person name="Sakyi L.B."/>
            <person name="Cui X."/>
            <person name="Yuan T."/>
            <person name="Jiang B."/>
            <person name="Yang W."/>
            <person name="Lam T.T.-Y."/>
            <person name="Chang Q."/>
            <person name="Ding S."/>
            <person name="Wang X."/>
            <person name="Zhu J."/>
            <person name="Ruan X."/>
            <person name="Zhao L."/>
            <person name="Wei J."/>
            <person name="Que T."/>
            <person name="Du C."/>
            <person name="Cheng J."/>
            <person name="Dai P."/>
            <person name="Han X."/>
            <person name="Huang E."/>
            <person name="Gao Y."/>
            <person name="Liu J."/>
            <person name="Shao H."/>
            <person name="Ye R."/>
            <person name="Li L."/>
            <person name="Wei W."/>
            <person name="Wang X."/>
            <person name="Wang C."/>
            <person name="Yang T."/>
            <person name="Huo Q."/>
            <person name="Li W."/>
            <person name="Guo W."/>
            <person name="Chen H."/>
            <person name="Zhou L."/>
            <person name="Ni X."/>
            <person name="Tian J."/>
            <person name="Zhou Y."/>
            <person name="Sheng Y."/>
            <person name="Liu T."/>
            <person name="Pan Y."/>
            <person name="Xia L."/>
            <person name="Li J."/>
            <person name="Zhao F."/>
            <person name="Cao W."/>
        </authorList>
    </citation>
    <scope>NUCLEOTIDE SEQUENCE</scope>
    <source>
        <strain evidence="1">Hyas-2018</strain>
    </source>
</reference>
<sequence>MELNKVNCGTRVDLTWGKKPTKCAGNLEVKLNNQLELKRKGEEDYYECVKERDAHKEALRQQIDELTAKVAEKEKLQDQLQELQRQFEEYKTSAAGNNGNLSKENERLELELASAQRELQSAIAKHDELSRKVKALQEENEGLKHEAKCKKEDGSKNMQAALASFSAVMDSAKQEVHIWKEKCRKQQAYREQREKLLKQRIAEMTETIKKTSQDTEALKAQTERQSEQLTAATEERDKLASELAAMKKERDKLATERRSLEAQLNYCDAKLREYSKEAKKAPGKAVNQSLYSTPSLESVWSQRQPSRRQSSTSVASTDEFKESRFSCDEEQGFFSETAVADLGSLPDDPMGRYSELYRRNSMLPQHLRSVYPVETQQCPIPATPLRGGDTMFPFLEAPSPAAAAATSAAPSRQPQPSSTTDDTSKRKRDTRSSSSSDSNGKSSFWANVGTPSRSTKPNKSTRTPSSVKKFLRSKFKR</sequence>
<evidence type="ECO:0000313" key="1">
    <source>
        <dbReference type="EMBL" id="KAH6929495.1"/>
    </source>
</evidence>
<proteinExistence type="predicted"/>
<keyword evidence="2" id="KW-1185">Reference proteome</keyword>
<dbReference type="Proteomes" id="UP000821845">
    <property type="component" value="Chromosome 5"/>
</dbReference>
<accession>A0ACB7S4S2</accession>
<name>A0ACB7S4S2_HYAAI</name>